<reference evidence="5 6" key="1">
    <citation type="submission" date="2022-05" db="EMBL/GenBank/DDBJ databases">
        <authorList>
            <consortium name="Genoscope - CEA"/>
            <person name="William W."/>
        </authorList>
    </citation>
    <scope>NUCLEOTIDE SEQUENCE [LARGE SCALE GENOMIC DNA]</scope>
</reference>
<dbReference type="Gene3D" id="3.30.420.40">
    <property type="match status" value="1"/>
</dbReference>
<organism evidence="5 6">
    <name type="scientific">Porites evermanni</name>
    <dbReference type="NCBI Taxonomy" id="104178"/>
    <lineage>
        <taxon>Eukaryota</taxon>
        <taxon>Metazoa</taxon>
        <taxon>Cnidaria</taxon>
        <taxon>Anthozoa</taxon>
        <taxon>Hexacorallia</taxon>
        <taxon>Scleractinia</taxon>
        <taxon>Fungiina</taxon>
        <taxon>Poritidae</taxon>
        <taxon>Porites</taxon>
    </lineage>
</organism>
<keyword evidence="6" id="KW-1185">Reference proteome</keyword>
<proteinExistence type="inferred from homology"/>
<comment type="similarity">
    <text evidence="1">Belongs to the heat shock protein 70 family.</text>
</comment>
<evidence type="ECO:0000256" key="4">
    <source>
        <dbReference type="SAM" id="MobiDB-lite"/>
    </source>
</evidence>
<comment type="caution">
    <text evidence="5">The sequence shown here is derived from an EMBL/GenBank/DDBJ whole genome shotgun (WGS) entry which is preliminary data.</text>
</comment>
<keyword evidence="2" id="KW-0547">Nucleotide-binding</keyword>
<evidence type="ECO:0000256" key="2">
    <source>
        <dbReference type="ARBA" id="ARBA00022741"/>
    </source>
</evidence>
<dbReference type="Gene3D" id="2.60.34.10">
    <property type="entry name" value="Substrate Binding Domain Of DNAk, Chain A, domain 1"/>
    <property type="match status" value="1"/>
</dbReference>
<dbReference type="Proteomes" id="UP001159427">
    <property type="component" value="Unassembled WGS sequence"/>
</dbReference>
<evidence type="ECO:0000256" key="1">
    <source>
        <dbReference type="ARBA" id="ARBA00007381"/>
    </source>
</evidence>
<dbReference type="SUPFAM" id="SSF100934">
    <property type="entry name" value="Heat shock protein 70kD (HSP70), C-terminal subdomain"/>
    <property type="match status" value="1"/>
</dbReference>
<feature type="compositionally biased region" description="Polar residues" evidence="4">
    <location>
        <begin position="341"/>
        <end position="353"/>
    </location>
</feature>
<sequence>MIAGLNVKRIISESTAAALAYGLDNNLRGEKNFLIFNLGGGTFDEFKPKSKKDLKEHPRALRRLRTLRFHENPKGTATSSDQPFFDNKQLNKTINPDAAVEYGAAIQAAILSGDQSSEMKDVPFLDVAPSRLGIETAGVVMTTLIARKSRIPTKSLKEFTTYSDNQPAVTIQVYEGERAMTKDSNLLGRFELTRIPPAPRGVPKIEVSLDIYANGILNVSAKDQSTGRTSAITITNDTGRLSKADIDRMVAEAEKCKKEDAVQREKITARNSLESYVYSVKQTAVDPDVENKLNSADLETVKDKSRELERNSLQADKEEYKKQNDLQRVCSPIMTKLHGQKQAQQCNSSSRNGPTVEEKD</sequence>
<protein>
    <recommendedName>
        <fullName evidence="7">Heat shock protein 70</fullName>
    </recommendedName>
</protein>
<dbReference type="PRINTS" id="PR00301">
    <property type="entry name" value="HEATSHOCK70"/>
</dbReference>
<name>A0ABN8QF43_9CNID</name>
<accession>A0ABN8QF43</accession>
<dbReference type="InterPro" id="IPR029047">
    <property type="entry name" value="HSP70_peptide-bd_sf"/>
</dbReference>
<gene>
    <name evidence="5" type="ORF">PEVE_00004531</name>
</gene>
<evidence type="ECO:0000313" key="5">
    <source>
        <dbReference type="EMBL" id="CAH3163212.1"/>
    </source>
</evidence>
<evidence type="ECO:0000313" key="6">
    <source>
        <dbReference type="Proteomes" id="UP001159427"/>
    </source>
</evidence>
<dbReference type="InterPro" id="IPR013126">
    <property type="entry name" value="Hsp_70_fam"/>
</dbReference>
<dbReference type="Pfam" id="PF00012">
    <property type="entry name" value="HSP70"/>
    <property type="match status" value="2"/>
</dbReference>
<dbReference type="SUPFAM" id="SSF100920">
    <property type="entry name" value="Heat shock protein 70kD (HSP70), peptide-binding domain"/>
    <property type="match status" value="1"/>
</dbReference>
<dbReference type="PANTHER" id="PTHR19375">
    <property type="entry name" value="HEAT SHOCK PROTEIN 70KDA"/>
    <property type="match status" value="1"/>
</dbReference>
<dbReference type="EMBL" id="CALNXI010001282">
    <property type="protein sequence ID" value="CAH3163212.1"/>
    <property type="molecule type" value="Genomic_DNA"/>
</dbReference>
<evidence type="ECO:0008006" key="7">
    <source>
        <dbReference type="Google" id="ProtNLM"/>
    </source>
</evidence>
<keyword evidence="3" id="KW-0067">ATP-binding</keyword>
<evidence type="ECO:0000256" key="3">
    <source>
        <dbReference type="ARBA" id="ARBA00022840"/>
    </source>
</evidence>
<dbReference type="InterPro" id="IPR029048">
    <property type="entry name" value="HSP70_C_sf"/>
</dbReference>
<dbReference type="Gene3D" id="1.20.1270.10">
    <property type="match status" value="1"/>
</dbReference>
<feature type="region of interest" description="Disordered" evidence="4">
    <location>
        <begin position="336"/>
        <end position="360"/>
    </location>
</feature>